<organism evidence="1 2">
    <name type="scientific">Schistosoma rodhaini</name>
    <dbReference type="NCBI Taxonomy" id="6188"/>
    <lineage>
        <taxon>Eukaryota</taxon>
        <taxon>Metazoa</taxon>
        <taxon>Spiralia</taxon>
        <taxon>Lophotrochozoa</taxon>
        <taxon>Platyhelminthes</taxon>
        <taxon>Trematoda</taxon>
        <taxon>Digenea</taxon>
        <taxon>Strigeidida</taxon>
        <taxon>Schistosomatoidea</taxon>
        <taxon>Schistosomatidae</taxon>
        <taxon>Schistosoma</taxon>
    </lineage>
</organism>
<reference evidence="2" key="2">
    <citation type="submission" date="2023-11" db="UniProtKB">
        <authorList>
            <consortium name="WormBaseParasite"/>
        </authorList>
    </citation>
    <scope>IDENTIFICATION</scope>
</reference>
<keyword evidence="1" id="KW-1185">Reference proteome</keyword>
<evidence type="ECO:0000313" key="1">
    <source>
        <dbReference type="Proteomes" id="UP000050792"/>
    </source>
</evidence>
<dbReference type="WBParaSite" id="SRDH1_1020.1">
    <property type="protein sequence ID" value="SRDH1_1020.1"/>
    <property type="gene ID" value="SRDH1_1020"/>
</dbReference>
<sequence>MYCYVNGQYSFNWNVKSMNSMSILLILLLKFILFQSNSIFINADELNLNNNNNNNLSNIQNDQQRAQALAKLMSLFYTSDAFNKYMENLDAYYMLRGRPRFGKRNYNPIKKNNDLMKNDLINNYLRQRLLQKYLIENYNNDGDENFLRN</sequence>
<name>A0AA85EIL9_9TREM</name>
<protein>
    <recommendedName>
        <fullName evidence="3">Neuropeptide F</fullName>
    </recommendedName>
</protein>
<evidence type="ECO:0000313" key="2">
    <source>
        <dbReference type="WBParaSite" id="SRDH1_1020.1"/>
    </source>
</evidence>
<accession>A0AA85EIL9</accession>
<proteinExistence type="predicted"/>
<dbReference type="Proteomes" id="UP000050792">
    <property type="component" value="Unassembled WGS sequence"/>
</dbReference>
<dbReference type="AlphaFoldDB" id="A0AA85EIL9"/>
<evidence type="ECO:0008006" key="3">
    <source>
        <dbReference type="Google" id="ProtNLM"/>
    </source>
</evidence>
<reference evidence="1" key="1">
    <citation type="submission" date="2022-06" db="EMBL/GenBank/DDBJ databases">
        <authorList>
            <person name="Berger JAMES D."/>
            <person name="Berger JAMES D."/>
        </authorList>
    </citation>
    <scope>NUCLEOTIDE SEQUENCE [LARGE SCALE GENOMIC DNA]</scope>
</reference>